<evidence type="ECO:0000313" key="9">
    <source>
        <dbReference type="RefSeq" id="XP_011497782.1"/>
    </source>
</evidence>
<dbReference type="CTD" id="41459"/>
<sequence>MEESVLMINSTTENDDTSMSRLTLENAADNSNETKSNINKINNDESNSNIEERYNKLRGFAVKLKKKVSDLMDQTQLLESENQRLNNDKEELLSKILRMSDSAKKLQTIQSQYDKLQDDIELVKNENKRLIKRIESIVLENDSHKDTINKEKKEVAQLTAKITCLLEEKTKFETTCEQLEKKIKDLNKEIKAESMVRHQKAKECEDLKNSLETEIRTHKSTRTLLDDMKHNRTSNNVLSLEVANYEKSIETIKTKLDEETNERINLEATVNQHLETIEVLTTRITELQNSCITKTNHITSLELKNQTLESDLSEAKLEIAKTLKDKESFARDSKNLETSKQNLEAKVELLSSEIIKLEEDSKMRIKAFQSHVDELKRETFELNLTLENSTKETSILQEEFENYKLRAQSVLLKAKTVPTNDLEEEVEDCKQQISIITEKCENYKEKTESLMKEITLLQSEVNRTSANEEALVIKLSKLRQESVALIDKYKNQEIEMQKLQINHEKAIDNLKIKHEEEMHNIKKEHEEEIKNINLKAVSNSVINTESTTDETIPPIIIPEPPPPLIGREECEGSENTESLHQTTKNTERNQRRIIAPELPMRNAITPLDQLLEFPFDEHEVVSRAPENNSEVTIYKNRVKYLTELLADAERDIAKLTQLNQLLKEDIRRQKRYVEREKEAVNFEYLKNVVLKFVTLENRDERSRLVPVLDTILKLSPEETHKLNEIVSSTGGGKLHKI</sequence>
<dbReference type="PANTHER" id="PTHR18902:SF25">
    <property type="entry name" value="GRIP AND COILED-COIL DOMAIN-CONTAINING PROTEIN 2"/>
    <property type="match status" value="1"/>
</dbReference>
<feature type="region of interest" description="Disordered" evidence="6">
    <location>
        <begin position="1"/>
        <end position="20"/>
    </location>
</feature>
<evidence type="ECO:0000256" key="3">
    <source>
        <dbReference type="ARBA" id="ARBA00022553"/>
    </source>
</evidence>
<keyword evidence="2" id="KW-0963">Cytoplasm</keyword>
<evidence type="ECO:0000256" key="4">
    <source>
        <dbReference type="ARBA" id="ARBA00023054"/>
    </source>
</evidence>
<evidence type="ECO:0000256" key="6">
    <source>
        <dbReference type="SAM" id="MobiDB-lite"/>
    </source>
</evidence>
<keyword evidence="4 5" id="KW-0175">Coiled coil</keyword>
<dbReference type="KEGG" id="csol:105362130"/>
<evidence type="ECO:0000259" key="7">
    <source>
        <dbReference type="PROSITE" id="PS50913"/>
    </source>
</evidence>
<evidence type="ECO:0000256" key="1">
    <source>
        <dbReference type="ARBA" id="ARBA00004496"/>
    </source>
</evidence>
<dbReference type="Proteomes" id="UP000695007">
    <property type="component" value="Unplaced"/>
</dbReference>
<dbReference type="PROSITE" id="PS50913">
    <property type="entry name" value="GRIP"/>
    <property type="match status" value="1"/>
</dbReference>
<evidence type="ECO:0000256" key="2">
    <source>
        <dbReference type="ARBA" id="ARBA00022490"/>
    </source>
</evidence>
<dbReference type="Pfam" id="PF01465">
    <property type="entry name" value="GRIP"/>
    <property type="match status" value="1"/>
</dbReference>
<feature type="coiled-coil region" evidence="5">
    <location>
        <begin position="638"/>
        <end position="665"/>
    </location>
</feature>
<evidence type="ECO:0000313" key="8">
    <source>
        <dbReference type="Proteomes" id="UP000695007"/>
    </source>
</evidence>
<keyword evidence="8" id="KW-1185">Reference proteome</keyword>
<dbReference type="GO" id="GO:0005737">
    <property type="term" value="C:cytoplasm"/>
    <property type="evidence" value="ECO:0007669"/>
    <property type="project" value="UniProtKB-SubCell"/>
</dbReference>
<dbReference type="Gene3D" id="1.10.220.60">
    <property type="entry name" value="GRIP domain"/>
    <property type="match status" value="1"/>
</dbReference>
<protein>
    <submittedName>
        <fullName evidence="9">GRIP and coiled-coil domain-containing protein 2</fullName>
    </submittedName>
</protein>
<comment type="subcellular location">
    <subcellularLocation>
        <location evidence="1">Cytoplasm</location>
    </subcellularLocation>
</comment>
<name>A0AAJ6YGS0_9HYME</name>
<organism evidence="8 9">
    <name type="scientific">Ceratosolen solmsi marchali</name>
    <dbReference type="NCBI Taxonomy" id="326594"/>
    <lineage>
        <taxon>Eukaryota</taxon>
        <taxon>Metazoa</taxon>
        <taxon>Ecdysozoa</taxon>
        <taxon>Arthropoda</taxon>
        <taxon>Hexapoda</taxon>
        <taxon>Insecta</taxon>
        <taxon>Pterygota</taxon>
        <taxon>Neoptera</taxon>
        <taxon>Endopterygota</taxon>
        <taxon>Hymenoptera</taxon>
        <taxon>Apocrita</taxon>
        <taxon>Proctotrupomorpha</taxon>
        <taxon>Chalcidoidea</taxon>
        <taxon>Agaonidae</taxon>
        <taxon>Agaoninae</taxon>
        <taxon>Ceratosolen</taxon>
    </lineage>
</organism>
<dbReference type="InterPro" id="IPR051841">
    <property type="entry name" value="MT-Golgi_org_protein"/>
</dbReference>
<dbReference type="InterPro" id="IPR000237">
    <property type="entry name" value="GRIP_dom"/>
</dbReference>
<accession>A0AAJ6YGS0</accession>
<keyword evidence="3" id="KW-0597">Phosphoprotein</keyword>
<gene>
    <name evidence="9" type="primary">LOC105362130</name>
</gene>
<reference evidence="9" key="1">
    <citation type="submission" date="2025-08" db="UniProtKB">
        <authorList>
            <consortium name="RefSeq"/>
        </authorList>
    </citation>
    <scope>IDENTIFICATION</scope>
</reference>
<dbReference type="SMART" id="SM00755">
    <property type="entry name" value="Grip"/>
    <property type="match status" value="1"/>
</dbReference>
<dbReference type="Gene3D" id="1.10.287.1490">
    <property type="match status" value="1"/>
</dbReference>
<feature type="region of interest" description="Disordered" evidence="6">
    <location>
        <begin position="26"/>
        <end position="45"/>
    </location>
</feature>
<feature type="compositionally biased region" description="Polar residues" evidence="6">
    <location>
        <begin position="7"/>
        <end position="20"/>
    </location>
</feature>
<feature type="compositionally biased region" description="Low complexity" evidence="6">
    <location>
        <begin position="35"/>
        <end position="45"/>
    </location>
</feature>
<proteinExistence type="predicted"/>
<dbReference type="GeneID" id="105362130"/>
<evidence type="ECO:0000256" key="5">
    <source>
        <dbReference type="SAM" id="Coils"/>
    </source>
</evidence>
<dbReference type="PANTHER" id="PTHR18902">
    <property type="entry name" value="NUCLEAR MITOTIC APPARATUS PROTEIN 1-RELATED"/>
    <property type="match status" value="1"/>
</dbReference>
<dbReference type="AlphaFoldDB" id="A0AAJ6YGS0"/>
<dbReference type="RefSeq" id="XP_011497782.1">
    <property type="nucleotide sequence ID" value="XM_011499480.1"/>
</dbReference>
<feature type="domain" description="GRIP" evidence="7">
    <location>
        <begin position="675"/>
        <end position="725"/>
    </location>
</feature>